<reference evidence="3" key="1">
    <citation type="submission" date="2016-06" db="EMBL/GenBank/DDBJ databases">
        <authorList>
            <person name="Cuomo C."/>
            <person name="Litvintseva A."/>
            <person name="Heitman J."/>
            <person name="Chen Y."/>
            <person name="Sun S."/>
            <person name="Springer D."/>
            <person name="Dromer F."/>
            <person name="Young S."/>
            <person name="Zeng Q."/>
            <person name="Chapman S."/>
            <person name="Gujja S."/>
            <person name="Saif S."/>
            <person name="Birren B."/>
        </authorList>
    </citation>
    <scope>NUCLEOTIDE SEQUENCE</scope>
    <source>
        <strain evidence="3">CBS 7841</strain>
    </source>
</reference>
<dbReference type="EMBL" id="CP143787">
    <property type="protein sequence ID" value="WVN88124.1"/>
    <property type="molecule type" value="Genomic_DNA"/>
</dbReference>
<dbReference type="GO" id="GO:0000139">
    <property type="term" value="C:Golgi membrane"/>
    <property type="evidence" value="ECO:0007669"/>
    <property type="project" value="TreeGrafter"/>
</dbReference>
<reference evidence="3" key="2">
    <citation type="journal article" date="2022" name="Elife">
        <title>Obligate sexual reproduction of a homothallic fungus closely related to the Cryptococcus pathogenic species complex.</title>
        <authorList>
            <person name="Passer A.R."/>
            <person name="Clancey S.A."/>
            <person name="Shea T."/>
            <person name="David-Palma M."/>
            <person name="Averette A.F."/>
            <person name="Boekhout T."/>
            <person name="Porcel B.M."/>
            <person name="Nowrousian M."/>
            <person name="Cuomo C.A."/>
            <person name="Sun S."/>
            <person name="Heitman J."/>
            <person name="Coelho M.A."/>
        </authorList>
    </citation>
    <scope>NUCLEOTIDE SEQUENCE</scope>
    <source>
        <strain evidence="3">CBS 7841</strain>
    </source>
</reference>
<dbReference type="GeneID" id="91087536"/>
<name>A0A1E3I1X3_9TREE</name>
<dbReference type="GO" id="GO:0006673">
    <property type="term" value="P:inositol phosphoceramide metabolic process"/>
    <property type="evidence" value="ECO:0007669"/>
    <property type="project" value="InterPro"/>
</dbReference>
<dbReference type="Proteomes" id="UP000094043">
    <property type="component" value="Chromosome 4"/>
</dbReference>
<reference evidence="3" key="3">
    <citation type="submission" date="2024-01" db="EMBL/GenBank/DDBJ databases">
        <authorList>
            <person name="Coelho M.A."/>
            <person name="David-Palma M."/>
            <person name="Shea T."/>
            <person name="Sun S."/>
            <person name="Cuomo C.A."/>
            <person name="Heitman J."/>
        </authorList>
    </citation>
    <scope>NUCLEOTIDE SEQUENCE</scope>
    <source>
        <strain evidence="3">CBS 7841</strain>
    </source>
</reference>
<keyword evidence="2" id="KW-0472">Membrane</keyword>
<dbReference type="VEuPathDB" id="FungiDB:L203_05358"/>
<protein>
    <submittedName>
        <fullName evidence="3">Uncharacterized protein</fullName>
    </submittedName>
</protein>
<accession>A0A1E3I1X3</accession>
<dbReference type="PANTHER" id="PTHR28077:SF1">
    <property type="entry name" value="INOSITOL PHOSPHORYLCERAMIDE SYNTHASE REGULATORY SUBUNIT KEI1"/>
    <property type="match status" value="1"/>
</dbReference>
<feature type="compositionally biased region" description="Low complexity" evidence="1">
    <location>
        <begin position="222"/>
        <end position="237"/>
    </location>
</feature>
<dbReference type="KEGG" id="cdep:91087536"/>
<feature type="transmembrane region" description="Helical" evidence="2">
    <location>
        <begin position="166"/>
        <end position="188"/>
    </location>
</feature>
<feature type="transmembrane region" description="Helical" evidence="2">
    <location>
        <begin position="85"/>
        <end position="105"/>
    </location>
</feature>
<feature type="transmembrane region" description="Helical" evidence="2">
    <location>
        <begin position="12"/>
        <end position="35"/>
    </location>
</feature>
<evidence type="ECO:0000256" key="2">
    <source>
        <dbReference type="SAM" id="Phobius"/>
    </source>
</evidence>
<proteinExistence type="predicted"/>
<feature type="region of interest" description="Disordered" evidence="1">
    <location>
        <begin position="208"/>
        <end position="283"/>
    </location>
</feature>
<evidence type="ECO:0000256" key="1">
    <source>
        <dbReference type="SAM" id="MobiDB-lite"/>
    </source>
</evidence>
<dbReference type="GO" id="GO:0070917">
    <property type="term" value="F:inositol phosphoceramide synthase regulator activity"/>
    <property type="evidence" value="ECO:0007669"/>
    <property type="project" value="InterPro"/>
</dbReference>
<keyword evidence="4" id="KW-1185">Reference proteome</keyword>
<dbReference type="OrthoDB" id="3338076at2759"/>
<feature type="compositionally biased region" description="Basic and acidic residues" evidence="1">
    <location>
        <begin position="238"/>
        <end position="253"/>
    </location>
</feature>
<sequence length="283" mass="31467">MRIKFSPQRAAIFSSFLGMLDIKLGAEIILLFGLINKVAGLYGLITVFVGGSFVQLLFYAYSIATMFAFLWALKVVKSETAAPTILVSHLYALDHIILSLFHYIFYRHYWYTVPHDGRRTINSQAQQDLIDLAVSRGEVQGKIDGEGAEELRKTLAGKIWQGEKGFAVWVLILGWALKVYFILVLYSYAAHLGSMTYHTLPLTSRGKATKLAHPDPTIHPATPGSSNSNNGNTLSPLSRKEESEDNLEMRKTEQQVAVANGNPVGDGTGKRKKTDEDEDLSWD</sequence>
<evidence type="ECO:0000313" key="4">
    <source>
        <dbReference type="Proteomes" id="UP000094043"/>
    </source>
</evidence>
<keyword evidence="2" id="KW-0812">Transmembrane</keyword>
<gene>
    <name evidence="3" type="ORF">L203_103325</name>
</gene>
<keyword evidence="2" id="KW-1133">Transmembrane helix</keyword>
<feature type="transmembrane region" description="Helical" evidence="2">
    <location>
        <begin position="41"/>
        <end position="73"/>
    </location>
</feature>
<dbReference type="RefSeq" id="XP_066068824.1">
    <property type="nucleotide sequence ID" value="XM_066212727.1"/>
</dbReference>
<dbReference type="Pfam" id="PF08552">
    <property type="entry name" value="Kei1"/>
    <property type="match status" value="1"/>
</dbReference>
<dbReference type="AlphaFoldDB" id="A0A1E3I1X3"/>
<evidence type="ECO:0000313" key="3">
    <source>
        <dbReference type="EMBL" id="WVN88124.1"/>
    </source>
</evidence>
<dbReference type="GO" id="GO:0070916">
    <property type="term" value="C:inositol phosphoceramide synthase complex"/>
    <property type="evidence" value="ECO:0007669"/>
    <property type="project" value="TreeGrafter"/>
</dbReference>
<dbReference type="PANTHER" id="PTHR28077">
    <property type="entry name" value="INOSITOL PHOSPHORYLCERAMIDE SYNTHASE REGULATORY SUBUNIT KEI1"/>
    <property type="match status" value="1"/>
</dbReference>
<dbReference type="InterPro" id="IPR013862">
    <property type="entry name" value="Kei1"/>
</dbReference>
<organism evidence="3 4">
    <name type="scientific">Cryptococcus depauperatus CBS 7841</name>
    <dbReference type="NCBI Taxonomy" id="1295531"/>
    <lineage>
        <taxon>Eukaryota</taxon>
        <taxon>Fungi</taxon>
        <taxon>Dikarya</taxon>
        <taxon>Basidiomycota</taxon>
        <taxon>Agaricomycotina</taxon>
        <taxon>Tremellomycetes</taxon>
        <taxon>Tremellales</taxon>
        <taxon>Cryptococcaceae</taxon>
        <taxon>Cryptococcus</taxon>
    </lineage>
</organism>